<keyword evidence="14" id="KW-1185">Reference proteome</keyword>
<evidence type="ECO:0000256" key="4">
    <source>
        <dbReference type="ARBA" id="ARBA00022801"/>
    </source>
</evidence>
<dbReference type="InterPro" id="IPR013785">
    <property type="entry name" value="Aldolase_TIM"/>
</dbReference>
<keyword evidence="7" id="KW-0325">Glycoprotein</keyword>
<dbReference type="InterPro" id="IPR017853">
    <property type="entry name" value="GH"/>
</dbReference>
<comment type="subunit">
    <text evidence="3 10">Homodimer.</text>
</comment>
<comment type="similarity">
    <text evidence="2 10">Belongs to the glycosyl hydrolase 27 family.</text>
</comment>
<evidence type="ECO:0000313" key="13">
    <source>
        <dbReference type="EMBL" id="CAD5112881.1"/>
    </source>
</evidence>
<keyword evidence="11" id="KW-0732">Signal</keyword>
<evidence type="ECO:0000256" key="7">
    <source>
        <dbReference type="ARBA" id="ARBA00023180"/>
    </source>
</evidence>
<dbReference type="PRINTS" id="PR00740">
    <property type="entry name" value="GLHYDRLASE27"/>
</dbReference>
<keyword evidence="5" id="KW-0443">Lipid metabolism</keyword>
<name>A0A7I8VEB4_9ANNE</name>
<feature type="chain" id="PRO_5029714604" description="Alpha-galactosidase" evidence="11">
    <location>
        <begin position="21"/>
        <end position="407"/>
    </location>
</feature>
<dbReference type="Gene3D" id="3.20.20.70">
    <property type="entry name" value="Aldolase class I"/>
    <property type="match status" value="1"/>
</dbReference>
<evidence type="ECO:0000313" key="14">
    <source>
        <dbReference type="Proteomes" id="UP000549394"/>
    </source>
</evidence>
<dbReference type="PROSITE" id="PS00512">
    <property type="entry name" value="ALPHA_GALACTOSIDASE"/>
    <property type="match status" value="1"/>
</dbReference>
<dbReference type="SUPFAM" id="SSF51011">
    <property type="entry name" value="Glycosyl hydrolase domain"/>
    <property type="match status" value="1"/>
</dbReference>
<dbReference type="GO" id="GO:0004557">
    <property type="term" value="F:alpha-galactosidase activity"/>
    <property type="evidence" value="ECO:0007669"/>
    <property type="project" value="TreeGrafter"/>
</dbReference>
<dbReference type="GO" id="GO:0016139">
    <property type="term" value="P:glycoside catabolic process"/>
    <property type="evidence" value="ECO:0007669"/>
    <property type="project" value="TreeGrafter"/>
</dbReference>
<dbReference type="FunFam" id="3.20.20.70:FF:000197">
    <property type="entry name" value="Alpha-galactosidase"/>
    <property type="match status" value="1"/>
</dbReference>
<dbReference type="CDD" id="cd14792">
    <property type="entry name" value="GH27"/>
    <property type="match status" value="1"/>
</dbReference>
<comment type="subcellular location">
    <subcellularLocation>
        <location evidence="1">Lysosome</location>
    </subcellularLocation>
</comment>
<accession>A0A7I8VEB4</accession>
<keyword evidence="9 10" id="KW-0326">Glycosidase</keyword>
<keyword evidence="4 10" id="KW-0378">Hydrolase</keyword>
<dbReference type="InterPro" id="IPR002241">
    <property type="entry name" value="Glyco_hydro_27"/>
</dbReference>
<dbReference type="GO" id="GO:0005764">
    <property type="term" value="C:lysosome"/>
    <property type="evidence" value="ECO:0007669"/>
    <property type="project" value="UniProtKB-SubCell"/>
</dbReference>
<evidence type="ECO:0000256" key="10">
    <source>
        <dbReference type="RuleBase" id="RU361168"/>
    </source>
</evidence>
<dbReference type="AlphaFoldDB" id="A0A7I8VEB4"/>
<comment type="caution">
    <text evidence="13">The sequence shown here is derived from an EMBL/GenBank/DDBJ whole genome shotgun (WGS) entry which is preliminary data.</text>
</comment>
<reference evidence="13 14" key="1">
    <citation type="submission" date="2020-08" db="EMBL/GenBank/DDBJ databases">
        <authorList>
            <person name="Hejnol A."/>
        </authorList>
    </citation>
    <scope>NUCLEOTIDE SEQUENCE [LARGE SCALE GENOMIC DNA]</scope>
</reference>
<dbReference type="PANTHER" id="PTHR11452:SF14">
    <property type="entry name" value="ALPHA-GALACTOSIDASE A"/>
    <property type="match status" value="1"/>
</dbReference>
<keyword evidence="8" id="KW-0458">Lysosome</keyword>
<dbReference type="GO" id="GO:0009311">
    <property type="term" value="P:oligosaccharide metabolic process"/>
    <property type="evidence" value="ECO:0007669"/>
    <property type="project" value="TreeGrafter"/>
</dbReference>
<dbReference type="InterPro" id="IPR013780">
    <property type="entry name" value="Glyco_hydro_b"/>
</dbReference>
<evidence type="ECO:0000256" key="11">
    <source>
        <dbReference type="SAM" id="SignalP"/>
    </source>
</evidence>
<dbReference type="EC" id="3.2.1.-" evidence="10"/>
<feature type="signal peptide" evidence="11">
    <location>
        <begin position="1"/>
        <end position="20"/>
    </location>
</feature>
<gene>
    <name evidence="13" type="ORF">DGYR_LOCUS1948</name>
</gene>
<dbReference type="SUPFAM" id="SSF51445">
    <property type="entry name" value="(Trans)glycosidases"/>
    <property type="match status" value="1"/>
</dbReference>
<evidence type="ECO:0000256" key="5">
    <source>
        <dbReference type="ARBA" id="ARBA00023098"/>
    </source>
</evidence>
<organism evidence="13 14">
    <name type="scientific">Dimorphilus gyrociliatus</name>
    <dbReference type="NCBI Taxonomy" id="2664684"/>
    <lineage>
        <taxon>Eukaryota</taxon>
        <taxon>Metazoa</taxon>
        <taxon>Spiralia</taxon>
        <taxon>Lophotrochozoa</taxon>
        <taxon>Annelida</taxon>
        <taxon>Polychaeta</taxon>
        <taxon>Polychaeta incertae sedis</taxon>
        <taxon>Dinophilidae</taxon>
        <taxon>Dimorphilus</taxon>
    </lineage>
</organism>
<evidence type="ECO:0000256" key="9">
    <source>
        <dbReference type="ARBA" id="ARBA00023295"/>
    </source>
</evidence>
<evidence type="ECO:0000256" key="6">
    <source>
        <dbReference type="ARBA" id="ARBA00023157"/>
    </source>
</evidence>
<dbReference type="InterPro" id="IPR000111">
    <property type="entry name" value="Glyco_hydro_27/36_CS"/>
</dbReference>
<proteinExistence type="inferred from homology"/>
<dbReference type="PANTHER" id="PTHR11452">
    <property type="entry name" value="ALPHA-GALACTOSIDASE/ALPHA-N-ACETYLGALACTOSAMINIDASE"/>
    <property type="match status" value="1"/>
</dbReference>
<sequence length="407" mass="46552">MKGLVKIIFALCFLLWKIDGLDNGLAKLPPMGWMSWERFMCNIDCVNYPNDCISENLIKSTADALVKYGFKEAGYKYVSIDDCWLEMKRDHSGQLVANRTRFPSGIPALADYLHNKDLKFGIYQDPGNMTCQRYPGSWGHIDQDAKTFANWKVDMLKFDGCFMPSKSAYNHVYIDMKKALNATGRHILYFCEWPSYVSQVDMRLVAETCNAFRTYNDIEDEWTSIHQTMKFLGDHSRTLSNITGPGKWNDPDQLVIGNFGLSFNQEKLQMALWCIVSAPLYISADVRQMNKASRDILLNKLAISINQDPLGKMGYQIRVDGQVRVWRKEISPVGSYALAITYENIAGGPKRISYKLSDLGFVWRARWNFTEVFEGKSFGYGIYKPWYTLNGEVNPTGVLFLHAQVLP</sequence>
<dbReference type="InterPro" id="IPR035373">
    <property type="entry name" value="Melibiase/NAGA_C"/>
</dbReference>
<feature type="domain" description="Alpha galactosidase A C-terminal" evidence="12">
    <location>
        <begin position="311"/>
        <end position="397"/>
    </location>
</feature>
<protein>
    <recommendedName>
        <fullName evidence="10">Alpha-galactosidase</fullName>
        <ecNumber evidence="10">3.2.1.-</ecNumber>
    </recommendedName>
</protein>
<evidence type="ECO:0000256" key="2">
    <source>
        <dbReference type="ARBA" id="ARBA00009743"/>
    </source>
</evidence>
<dbReference type="Proteomes" id="UP000549394">
    <property type="component" value="Unassembled WGS sequence"/>
</dbReference>
<dbReference type="GO" id="GO:0006629">
    <property type="term" value="P:lipid metabolic process"/>
    <property type="evidence" value="ECO:0007669"/>
    <property type="project" value="UniProtKB-KW"/>
</dbReference>
<dbReference type="Gene3D" id="2.60.40.1180">
    <property type="entry name" value="Golgi alpha-mannosidase II"/>
    <property type="match status" value="1"/>
</dbReference>
<evidence type="ECO:0000256" key="1">
    <source>
        <dbReference type="ARBA" id="ARBA00004371"/>
    </source>
</evidence>
<keyword evidence="6 10" id="KW-1015">Disulfide bond</keyword>
<dbReference type="OrthoDB" id="5795902at2759"/>
<evidence type="ECO:0000256" key="3">
    <source>
        <dbReference type="ARBA" id="ARBA00011738"/>
    </source>
</evidence>
<dbReference type="Pfam" id="PF17450">
    <property type="entry name" value="Melibiase_2_C"/>
    <property type="match status" value="1"/>
</dbReference>
<evidence type="ECO:0000256" key="8">
    <source>
        <dbReference type="ARBA" id="ARBA00023228"/>
    </source>
</evidence>
<evidence type="ECO:0000259" key="12">
    <source>
        <dbReference type="Pfam" id="PF17450"/>
    </source>
</evidence>
<dbReference type="Pfam" id="PF16499">
    <property type="entry name" value="Melibiase_2"/>
    <property type="match status" value="1"/>
</dbReference>
<dbReference type="EMBL" id="CAJFCJ010000003">
    <property type="protein sequence ID" value="CAD5112881.1"/>
    <property type="molecule type" value="Genomic_DNA"/>
</dbReference>